<evidence type="ECO:0000313" key="1">
    <source>
        <dbReference type="EMBL" id="ANW98316.1"/>
    </source>
</evidence>
<evidence type="ECO:0000313" key="2">
    <source>
        <dbReference type="Proteomes" id="UP000092971"/>
    </source>
</evidence>
<reference evidence="1 2" key="1">
    <citation type="submission" date="2016-02" db="EMBL/GenBank/DDBJ databases">
        <title>Comparison of Clostridium stercorarium subspecies using comparative genomics and transcriptomics.</title>
        <authorList>
            <person name="Schellenberg J."/>
            <person name="Thallinger G."/>
            <person name="Levin D.B."/>
            <person name="Zhang X."/>
            <person name="Alvare G."/>
            <person name="Fristensky B."/>
            <person name="Sparling R."/>
        </authorList>
    </citation>
    <scope>NUCLEOTIDE SEQUENCE [LARGE SCALE GENOMIC DNA]</scope>
    <source>
        <strain evidence="1 2">DSM 2910</strain>
    </source>
</reference>
<accession>A0A1B1YC31</accession>
<organism evidence="1 2">
    <name type="scientific">Thermoclostridium stercorarium subsp. thermolacticum DSM 2910</name>
    <dbReference type="NCBI Taxonomy" id="1121336"/>
    <lineage>
        <taxon>Bacteria</taxon>
        <taxon>Bacillati</taxon>
        <taxon>Bacillota</taxon>
        <taxon>Clostridia</taxon>
        <taxon>Eubacteriales</taxon>
        <taxon>Oscillospiraceae</taxon>
        <taxon>Thermoclostridium</taxon>
    </lineage>
</organism>
<sequence length="62" mass="6874">MNIDEYPNTKAKITDIKWFIPALAAKAITGVMPIYINKLNNVICQKDLNNSSGVKPPKVDNT</sequence>
<dbReference type="EMBL" id="CP014672">
    <property type="protein sequence ID" value="ANW98316.1"/>
    <property type="molecule type" value="Genomic_DNA"/>
</dbReference>
<dbReference type="Proteomes" id="UP000092971">
    <property type="component" value="Chromosome"/>
</dbReference>
<name>A0A1B1YC31_THEST</name>
<gene>
    <name evidence="1" type="ORF">CSTERTH_04325</name>
</gene>
<protein>
    <submittedName>
        <fullName evidence="1">Uncharacterized protein</fullName>
    </submittedName>
</protein>
<proteinExistence type="predicted"/>
<dbReference type="AlphaFoldDB" id="A0A1B1YC31"/>